<keyword evidence="2" id="KW-1185">Reference proteome</keyword>
<dbReference type="RefSeq" id="WP_071068999.1">
    <property type="nucleotide sequence ID" value="NZ_CP017754.1"/>
</dbReference>
<accession>A0ABM6F397</accession>
<sequence>MERPPLPKRLASRIVAAQNKVTSARDSIIDYDRRIKSSTKELTEFETDPHGYASKRYGNNGVDSYPVQTRIERQQEELDYRMRNLPRKYDELAAAEHRLADVEAEVLRELSTMRSNTPGRVPWPAPLPSFKRHRELMLEAWNRMLRDMAEQRARDDAAHQVWQAEEDARLAAESEREWQAWRDGMTPEERVAIAEWGQRFQAAIAAGKFTFADFLEHLRSRNRGPAAPA</sequence>
<dbReference type="EMBL" id="CP017754">
    <property type="protein sequence ID" value="AOZ05896.1"/>
    <property type="molecule type" value="Genomic_DNA"/>
</dbReference>
<protein>
    <submittedName>
        <fullName evidence="1">Uncharacterized protein</fullName>
    </submittedName>
</protein>
<evidence type="ECO:0000313" key="1">
    <source>
        <dbReference type="EMBL" id="AOZ05896.1"/>
    </source>
</evidence>
<evidence type="ECO:0000313" key="2">
    <source>
        <dbReference type="Proteomes" id="UP000177515"/>
    </source>
</evidence>
<reference evidence="1 2" key="1">
    <citation type="submission" date="2016-10" db="EMBL/GenBank/DDBJ databases">
        <title>Complete genome sequences of three Cupriavidus strains isolated from various Malaysian environments.</title>
        <authorList>
            <person name="Abdullah A.A.-A."/>
            <person name="Shafie N.A.H."/>
            <person name="Lau N.S."/>
        </authorList>
    </citation>
    <scope>NUCLEOTIDE SEQUENCE [LARGE SCALE GENOMIC DNA]</scope>
    <source>
        <strain evidence="1 2">USMAA1020</strain>
    </source>
</reference>
<gene>
    <name evidence="1" type="ORF">BKK80_08730</name>
</gene>
<dbReference type="Proteomes" id="UP000177515">
    <property type="component" value="Chromosome 1"/>
</dbReference>
<proteinExistence type="predicted"/>
<name>A0ABM6F397_9BURK</name>
<organism evidence="1 2">
    <name type="scientific">Cupriavidus malaysiensis</name>
    <dbReference type="NCBI Taxonomy" id="367825"/>
    <lineage>
        <taxon>Bacteria</taxon>
        <taxon>Pseudomonadati</taxon>
        <taxon>Pseudomonadota</taxon>
        <taxon>Betaproteobacteria</taxon>
        <taxon>Burkholderiales</taxon>
        <taxon>Burkholderiaceae</taxon>
        <taxon>Cupriavidus</taxon>
    </lineage>
</organism>